<sequence>MKRLLKTYLPFTRGVIQAFAAYRMNFYVWILGDMFQTMVLLYIWYAIFQSSTQSVIQGFTFREMTGYVVMSTVTGMLINNDVHWAIGEDVRTGNIAMNLIKPVSYQLRQYFASIGGLVANFLFIFLPLWTAYSAYNYFALGMLPSPFRIAVYFLSAFLSSLILFYINYIFGLAAFFVEYVFGFVFAKEAVVRLLSGSLIPLTFFPQAFRSVFAFLPFAGLIFTPVMVYLGKYTGLELLRNMGVQVVWVLILAGITQFVWKSAIKRLTILGG</sequence>
<dbReference type="PANTHER" id="PTHR36832:SF1">
    <property type="entry name" value="SLR1174 PROTEIN"/>
    <property type="match status" value="1"/>
</dbReference>
<dbReference type="InterPro" id="IPR010390">
    <property type="entry name" value="ABC-2_transporter-like"/>
</dbReference>
<dbReference type="PANTHER" id="PTHR36832">
    <property type="entry name" value="SLR1174 PROTEIN-RELATED"/>
    <property type="match status" value="1"/>
</dbReference>
<keyword evidence="3" id="KW-1185">Reference proteome</keyword>
<organism evidence="2 3">
    <name type="scientific">Youngiibacter multivorans</name>
    <dbReference type="NCBI Taxonomy" id="937251"/>
    <lineage>
        <taxon>Bacteria</taxon>
        <taxon>Bacillati</taxon>
        <taxon>Bacillota</taxon>
        <taxon>Clostridia</taxon>
        <taxon>Eubacteriales</taxon>
        <taxon>Clostridiaceae</taxon>
        <taxon>Youngiibacter</taxon>
    </lineage>
</organism>
<feature type="transmembrane region" description="Helical" evidence="1">
    <location>
        <begin position="241"/>
        <end position="259"/>
    </location>
</feature>
<reference evidence="2 3" key="1">
    <citation type="submission" date="2021-03" db="EMBL/GenBank/DDBJ databases">
        <title>Genomic Encyclopedia of Type Strains, Phase IV (KMG-IV): sequencing the most valuable type-strain genomes for metagenomic binning, comparative biology and taxonomic classification.</title>
        <authorList>
            <person name="Goeker M."/>
        </authorList>
    </citation>
    <scope>NUCLEOTIDE SEQUENCE [LARGE SCALE GENOMIC DNA]</scope>
    <source>
        <strain evidence="2 3">DSM 6139</strain>
    </source>
</reference>
<evidence type="ECO:0000313" key="3">
    <source>
        <dbReference type="Proteomes" id="UP001519271"/>
    </source>
</evidence>
<protein>
    <submittedName>
        <fullName evidence="2">ABC-2 type transport system permease protein</fullName>
    </submittedName>
</protein>
<keyword evidence="1" id="KW-1133">Transmembrane helix</keyword>
<keyword evidence="1" id="KW-0812">Transmembrane</keyword>
<name>A0ABS4G5T1_9CLOT</name>
<keyword evidence="1" id="KW-0472">Membrane</keyword>
<dbReference type="Pfam" id="PF06182">
    <property type="entry name" value="ABC2_membrane_6"/>
    <property type="match status" value="1"/>
</dbReference>
<accession>A0ABS4G5T1</accession>
<dbReference type="RefSeq" id="WP_209460070.1">
    <property type="nucleotide sequence ID" value="NZ_JAGGKC010000020.1"/>
</dbReference>
<dbReference type="Proteomes" id="UP001519271">
    <property type="component" value="Unassembled WGS sequence"/>
</dbReference>
<dbReference type="EMBL" id="JAGGKC010000020">
    <property type="protein sequence ID" value="MBP1919889.1"/>
    <property type="molecule type" value="Genomic_DNA"/>
</dbReference>
<comment type="caution">
    <text evidence="2">The sequence shown here is derived from an EMBL/GenBank/DDBJ whole genome shotgun (WGS) entry which is preliminary data.</text>
</comment>
<feature type="transmembrane region" description="Helical" evidence="1">
    <location>
        <begin position="67"/>
        <end position="86"/>
    </location>
</feature>
<feature type="transmembrane region" description="Helical" evidence="1">
    <location>
        <begin position="107"/>
        <end position="129"/>
    </location>
</feature>
<feature type="transmembrane region" description="Helical" evidence="1">
    <location>
        <begin position="211"/>
        <end position="229"/>
    </location>
</feature>
<evidence type="ECO:0000256" key="1">
    <source>
        <dbReference type="SAM" id="Phobius"/>
    </source>
</evidence>
<gene>
    <name evidence="2" type="ORF">J2Z34_002385</name>
</gene>
<proteinExistence type="predicted"/>
<evidence type="ECO:0000313" key="2">
    <source>
        <dbReference type="EMBL" id="MBP1919889.1"/>
    </source>
</evidence>
<feature type="transmembrane region" description="Helical" evidence="1">
    <location>
        <begin position="149"/>
        <end position="177"/>
    </location>
</feature>
<feature type="transmembrane region" description="Helical" evidence="1">
    <location>
        <begin position="26"/>
        <end position="47"/>
    </location>
</feature>